<sequence>MVIITLQRDKCIGCNYCVEFAPNQFQMSKKDGKTVLIKSINTKGFHTLKSPDHTIVEACELAEKACPVNIISVKET</sequence>
<keyword evidence="5 6" id="KW-0411">Iron-sulfur</keyword>
<name>A0A1M6EWX8_9FLAO</name>
<evidence type="ECO:0000256" key="5">
    <source>
        <dbReference type="ARBA" id="ARBA00023014"/>
    </source>
</evidence>
<dbReference type="OrthoDB" id="1524937at2"/>
<dbReference type="GO" id="GO:0005506">
    <property type="term" value="F:iron ion binding"/>
    <property type="evidence" value="ECO:0007669"/>
    <property type="project" value="UniProtKB-UniRule"/>
</dbReference>
<evidence type="ECO:0000256" key="2">
    <source>
        <dbReference type="ARBA" id="ARBA00022723"/>
    </source>
</evidence>
<dbReference type="PROSITE" id="PS51379">
    <property type="entry name" value="4FE4S_FER_2"/>
    <property type="match status" value="1"/>
</dbReference>
<evidence type="ECO:0000256" key="4">
    <source>
        <dbReference type="ARBA" id="ARBA00023004"/>
    </source>
</evidence>
<evidence type="ECO:0000256" key="6">
    <source>
        <dbReference type="RuleBase" id="RU368020"/>
    </source>
</evidence>
<reference evidence="8 9" key="1">
    <citation type="submission" date="2016-11" db="EMBL/GenBank/DDBJ databases">
        <authorList>
            <person name="Jaros S."/>
            <person name="Januszkiewicz K."/>
            <person name="Wedrychowicz H."/>
        </authorList>
    </citation>
    <scope>NUCLEOTIDE SEQUENCE [LARGE SCALE GENOMIC DNA]</scope>
    <source>
        <strain evidence="8 9">DSM 22807</strain>
    </source>
</reference>
<dbReference type="GO" id="GO:0009055">
    <property type="term" value="F:electron transfer activity"/>
    <property type="evidence" value="ECO:0007669"/>
    <property type="project" value="UniProtKB-UniRule"/>
</dbReference>
<organism evidence="8 9">
    <name type="scientific">Flavobacterium haoranii</name>
    <dbReference type="NCBI Taxonomy" id="683124"/>
    <lineage>
        <taxon>Bacteria</taxon>
        <taxon>Pseudomonadati</taxon>
        <taxon>Bacteroidota</taxon>
        <taxon>Flavobacteriia</taxon>
        <taxon>Flavobacteriales</taxon>
        <taxon>Flavobacteriaceae</taxon>
        <taxon>Flavobacterium</taxon>
    </lineage>
</organism>
<keyword evidence="2 6" id="KW-0479">Metal-binding</keyword>
<evidence type="ECO:0000256" key="3">
    <source>
        <dbReference type="ARBA" id="ARBA00022982"/>
    </source>
</evidence>
<dbReference type="EMBL" id="FQZH01000001">
    <property type="protein sequence ID" value="SHI89932.1"/>
    <property type="molecule type" value="Genomic_DNA"/>
</dbReference>
<keyword evidence="3 6" id="KW-0249">Electron transport</keyword>
<dbReference type="PANTHER" id="PTHR36923">
    <property type="entry name" value="FERREDOXIN"/>
    <property type="match status" value="1"/>
</dbReference>
<dbReference type="RefSeq" id="WP_072782496.1">
    <property type="nucleotide sequence ID" value="NZ_CP045292.1"/>
</dbReference>
<dbReference type="InterPro" id="IPR001080">
    <property type="entry name" value="3Fe4S_ferredoxin"/>
</dbReference>
<evidence type="ECO:0000313" key="8">
    <source>
        <dbReference type="EMBL" id="SHI89932.1"/>
    </source>
</evidence>
<dbReference type="Gene3D" id="3.30.70.20">
    <property type="match status" value="1"/>
</dbReference>
<dbReference type="Proteomes" id="UP000184232">
    <property type="component" value="Unassembled WGS sequence"/>
</dbReference>
<comment type="function">
    <text evidence="6">Ferredoxins are iron-sulfur proteins that transfer electrons in a wide variety of metabolic reactions.</text>
</comment>
<dbReference type="AlphaFoldDB" id="A0A1M6EWX8"/>
<proteinExistence type="predicted"/>
<evidence type="ECO:0000313" key="9">
    <source>
        <dbReference type="Proteomes" id="UP000184232"/>
    </source>
</evidence>
<evidence type="ECO:0000256" key="1">
    <source>
        <dbReference type="ARBA" id="ARBA00022448"/>
    </source>
</evidence>
<dbReference type="InterPro" id="IPR051269">
    <property type="entry name" value="Fe-S_cluster_ET"/>
</dbReference>
<dbReference type="PRINTS" id="PR00352">
    <property type="entry name" value="3FE4SFRDOXIN"/>
</dbReference>
<gene>
    <name evidence="8" type="ORF">SAMN05444337_1064</name>
</gene>
<dbReference type="PANTHER" id="PTHR36923:SF3">
    <property type="entry name" value="FERREDOXIN"/>
    <property type="match status" value="1"/>
</dbReference>
<keyword evidence="1 6" id="KW-0813">Transport</keyword>
<dbReference type="Pfam" id="PF13370">
    <property type="entry name" value="Fer4_13"/>
    <property type="match status" value="1"/>
</dbReference>
<feature type="domain" description="4Fe-4S ferredoxin-type" evidence="7">
    <location>
        <begin position="2"/>
        <end position="30"/>
    </location>
</feature>
<accession>A0A1M6EWX8</accession>
<dbReference type="InterPro" id="IPR017896">
    <property type="entry name" value="4Fe4S_Fe-S-bd"/>
</dbReference>
<dbReference type="GO" id="GO:0051536">
    <property type="term" value="F:iron-sulfur cluster binding"/>
    <property type="evidence" value="ECO:0007669"/>
    <property type="project" value="UniProtKB-KW"/>
</dbReference>
<dbReference type="SUPFAM" id="SSF54862">
    <property type="entry name" value="4Fe-4S ferredoxins"/>
    <property type="match status" value="1"/>
</dbReference>
<dbReference type="STRING" id="683124.SAMN05444337_1064"/>
<keyword evidence="4 6" id="KW-0408">Iron</keyword>
<protein>
    <recommendedName>
        <fullName evidence="6">Ferredoxin</fullName>
    </recommendedName>
</protein>
<keyword evidence="9" id="KW-1185">Reference proteome</keyword>
<evidence type="ECO:0000259" key="7">
    <source>
        <dbReference type="PROSITE" id="PS51379"/>
    </source>
</evidence>